<dbReference type="RefSeq" id="WP_422863399.1">
    <property type="nucleotide sequence ID" value="NZ_JAMSKV010000003.1"/>
</dbReference>
<evidence type="ECO:0000259" key="2">
    <source>
        <dbReference type="Pfam" id="PF00534"/>
    </source>
</evidence>
<feature type="domain" description="Glycosyl transferase family 1" evidence="2">
    <location>
        <begin position="337"/>
        <end position="458"/>
    </location>
</feature>
<proteinExistence type="predicted"/>
<keyword evidence="1" id="KW-0808">Transferase</keyword>
<evidence type="ECO:0000313" key="4">
    <source>
        <dbReference type="Proteomes" id="UP001524587"/>
    </source>
</evidence>
<dbReference type="SUPFAM" id="SSF53756">
    <property type="entry name" value="UDP-Glycosyltransferase/glycogen phosphorylase"/>
    <property type="match status" value="1"/>
</dbReference>
<dbReference type="EMBL" id="JAMSKV010000003">
    <property type="protein sequence ID" value="MCQ8277943.1"/>
    <property type="molecule type" value="Genomic_DNA"/>
</dbReference>
<gene>
    <name evidence="3" type="ORF">NFI95_05725</name>
</gene>
<dbReference type="Gene3D" id="3.40.50.2000">
    <property type="entry name" value="Glycogen Phosphorylase B"/>
    <property type="match status" value="2"/>
</dbReference>
<organism evidence="3 4">
    <name type="scientific">Endosaccharibacter trunci</name>
    <dbReference type="NCBI Taxonomy" id="2812733"/>
    <lineage>
        <taxon>Bacteria</taxon>
        <taxon>Pseudomonadati</taxon>
        <taxon>Pseudomonadota</taxon>
        <taxon>Alphaproteobacteria</taxon>
        <taxon>Acetobacterales</taxon>
        <taxon>Acetobacteraceae</taxon>
        <taxon>Endosaccharibacter</taxon>
    </lineage>
</organism>
<dbReference type="Proteomes" id="UP001524587">
    <property type="component" value="Unassembled WGS sequence"/>
</dbReference>
<comment type="caution">
    <text evidence="3">The sequence shown here is derived from an EMBL/GenBank/DDBJ whole genome shotgun (WGS) entry which is preliminary data.</text>
</comment>
<sequence length="518" mass="57190">MSRPDDSSWPGSARIWFDVEDLIDFAERHARPTGIQRVCYEMYRAAWEDPLLRARIGFVRHAGGGERGFVEADWAQLAARFQSITDRPADALPPVPESIVESSETARVAAAPSGSTGRVRGIVRRLKRVVPERVARPGLLFAVMQVQAGLALGSTMRRIASHRVRNASVRSLDRLRRGKALLLQREAPPPVETEAPRPPRRLGEIARRGDILVVLGSPWFELEYGELAGFVRGRLGLRLAVLVHDVIPVRRPEWVDRGTVRVFRNWYRTVLPLADLVLANSRATAADMESWCARDGIPLAGPAHVLPLGTGFGPDAAKPGLSTPLSLPGPLLLRLGRRPYVLCVGTIEARKNHLLLFRAWRRLMDEMGPERVPDLVFAGKVGWLVNDLMNQIENSRNLDGKLHVIQGLDDASLRALYDNCLFTVFPSFYEGWGLPVSESLAAGAPCICSNTTSLPEAGGTLARYFDPFDLDDAVSVIGAAIQDRQGLAEWRARVKRDFVPVGWDRTVASLREAVDALA</sequence>
<dbReference type="InterPro" id="IPR001296">
    <property type="entry name" value="Glyco_trans_1"/>
</dbReference>
<dbReference type="PANTHER" id="PTHR46401:SF2">
    <property type="entry name" value="GLYCOSYLTRANSFERASE WBBK-RELATED"/>
    <property type="match status" value="1"/>
</dbReference>
<accession>A0ABT1W5C3</accession>
<dbReference type="PANTHER" id="PTHR46401">
    <property type="entry name" value="GLYCOSYLTRANSFERASE WBBK-RELATED"/>
    <property type="match status" value="1"/>
</dbReference>
<evidence type="ECO:0000313" key="3">
    <source>
        <dbReference type="EMBL" id="MCQ8277943.1"/>
    </source>
</evidence>
<protein>
    <submittedName>
        <fullName evidence="3">Glycosyltransferase family 4 protein</fullName>
    </submittedName>
</protein>
<name>A0ABT1W5C3_9PROT</name>
<reference evidence="3 4" key="1">
    <citation type="submission" date="2022-06" db="EMBL/GenBank/DDBJ databases">
        <title>Endosaccharibacter gen. nov., sp. nov., endophytic bacteria isolated from sugarcane.</title>
        <authorList>
            <person name="Pitiwittayakul N."/>
            <person name="Yukphan P."/>
            <person name="Charoenyingcharoen P."/>
            <person name="Tanasupawat S."/>
        </authorList>
    </citation>
    <scope>NUCLEOTIDE SEQUENCE [LARGE SCALE GENOMIC DNA]</scope>
    <source>
        <strain evidence="3 4">KSS8</strain>
    </source>
</reference>
<keyword evidence="4" id="KW-1185">Reference proteome</keyword>
<dbReference type="Pfam" id="PF00534">
    <property type="entry name" value="Glycos_transf_1"/>
    <property type="match status" value="1"/>
</dbReference>
<dbReference type="CDD" id="cd03809">
    <property type="entry name" value="GT4_MtfB-like"/>
    <property type="match status" value="1"/>
</dbReference>
<evidence type="ECO:0000256" key="1">
    <source>
        <dbReference type="ARBA" id="ARBA00022679"/>
    </source>
</evidence>